<comment type="caution">
    <text evidence="1">The sequence shown here is derived from an EMBL/GenBank/DDBJ whole genome shotgun (WGS) entry which is preliminary data.</text>
</comment>
<gene>
    <name evidence="1" type="ORF">POM88_011314</name>
</gene>
<dbReference type="EMBL" id="JAUIZM010000003">
    <property type="protein sequence ID" value="KAK1392258.1"/>
    <property type="molecule type" value="Genomic_DNA"/>
</dbReference>
<reference evidence="1" key="2">
    <citation type="submission" date="2023-05" db="EMBL/GenBank/DDBJ databases">
        <authorList>
            <person name="Schelkunov M.I."/>
        </authorList>
    </citation>
    <scope>NUCLEOTIDE SEQUENCE</scope>
    <source>
        <strain evidence="1">Hsosn_3</strain>
        <tissue evidence="1">Leaf</tissue>
    </source>
</reference>
<dbReference type="Proteomes" id="UP001237642">
    <property type="component" value="Unassembled WGS sequence"/>
</dbReference>
<name>A0AAD8IW08_9APIA</name>
<accession>A0AAD8IW08</accession>
<dbReference type="Gene3D" id="2.40.128.330">
    <property type="match status" value="1"/>
</dbReference>
<reference evidence="1" key="1">
    <citation type="submission" date="2023-02" db="EMBL/GenBank/DDBJ databases">
        <title>Genome of toxic invasive species Heracleum sosnowskyi carries increased number of genes despite the absence of recent whole-genome duplications.</title>
        <authorList>
            <person name="Schelkunov M."/>
            <person name="Shtratnikova V."/>
            <person name="Makarenko M."/>
            <person name="Klepikova A."/>
            <person name="Omelchenko D."/>
            <person name="Novikova G."/>
            <person name="Obukhova E."/>
            <person name="Bogdanov V."/>
            <person name="Penin A."/>
            <person name="Logacheva M."/>
        </authorList>
    </citation>
    <scope>NUCLEOTIDE SEQUENCE</scope>
    <source>
        <strain evidence="1">Hsosn_3</strain>
        <tissue evidence="1">Leaf</tissue>
    </source>
</reference>
<sequence>MAKPQVSLLSKVNQPASSRFILEGLERTNHPGPGFPGLKKRGQPHANHSWIRIDQNGDSTVLELDKATVMRRCSLPARDLRQWNPEVAKSFELYEFKQAWKFDRLSQYIIETPSIIFARNSRSSV</sequence>
<keyword evidence="2" id="KW-1185">Reference proteome</keyword>
<evidence type="ECO:0000313" key="1">
    <source>
        <dbReference type="EMBL" id="KAK1392258.1"/>
    </source>
</evidence>
<proteinExistence type="predicted"/>
<protein>
    <submittedName>
        <fullName evidence="1">Uncharacterized protein</fullName>
    </submittedName>
</protein>
<evidence type="ECO:0000313" key="2">
    <source>
        <dbReference type="Proteomes" id="UP001237642"/>
    </source>
</evidence>
<organism evidence="1 2">
    <name type="scientific">Heracleum sosnowskyi</name>
    <dbReference type="NCBI Taxonomy" id="360622"/>
    <lineage>
        <taxon>Eukaryota</taxon>
        <taxon>Viridiplantae</taxon>
        <taxon>Streptophyta</taxon>
        <taxon>Embryophyta</taxon>
        <taxon>Tracheophyta</taxon>
        <taxon>Spermatophyta</taxon>
        <taxon>Magnoliopsida</taxon>
        <taxon>eudicotyledons</taxon>
        <taxon>Gunneridae</taxon>
        <taxon>Pentapetalae</taxon>
        <taxon>asterids</taxon>
        <taxon>campanulids</taxon>
        <taxon>Apiales</taxon>
        <taxon>Apiaceae</taxon>
        <taxon>Apioideae</taxon>
        <taxon>apioid superclade</taxon>
        <taxon>Tordylieae</taxon>
        <taxon>Tordyliinae</taxon>
        <taxon>Heracleum</taxon>
    </lineage>
</organism>
<dbReference type="AlphaFoldDB" id="A0AAD8IW08"/>